<proteinExistence type="inferred from homology"/>
<evidence type="ECO:0000256" key="4">
    <source>
        <dbReference type="ARBA" id="ARBA00023125"/>
    </source>
</evidence>
<reference evidence="8 9" key="1">
    <citation type="submission" date="2018-08" db="EMBL/GenBank/DDBJ databases">
        <title>Erythrobacter zhengii sp.nov., a bacterium isolated from deep-sea sediment.</title>
        <authorList>
            <person name="Fang C."/>
            <person name="Wu Y.-H."/>
            <person name="Sun C."/>
            <person name="Wang H."/>
            <person name="Cheng H."/>
            <person name="Meng F.-X."/>
            <person name="Wang C.-S."/>
            <person name="Xu X.-W."/>
        </authorList>
    </citation>
    <scope>NUCLEOTIDE SEQUENCE [LARGE SCALE GENOMIC DNA]</scope>
    <source>
        <strain evidence="8 9">CCTCC AB 2015396</strain>
    </source>
</reference>
<dbReference type="Gene3D" id="1.10.1740.10">
    <property type="match status" value="1"/>
</dbReference>
<evidence type="ECO:0000256" key="3">
    <source>
        <dbReference type="ARBA" id="ARBA00023082"/>
    </source>
</evidence>
<dbReference type="InterPro" id="IPR036388">
    <property type="entry name" value="WH-like_DNA-bd_sf"/>
</dbReference>
<gene>
    <name evidence="8" type="ORF">D2V17_12220</name>
</gene>
<comment type="caution">
    <text evidence="8">The sequence shown here is derived from an EMBL/GenBank/DDBJ whole genome shotgun (WGS) entry which is preliminary data.</text>
</comment>
<dbReference type="PANTHER" id="PTHR43133:SF8">
    <property type="entry name" value="RNA POLYMERASE SIGMA FACTOR HI_1459-RELATED"/>
    <property type="match status" value="1"/>
</dbReference>
<dbReference type="AlphaFoldDB" id="A0A3A1P4W4"/>
<dbReference type="InterPro" id="IPR039425">
    <property type="entry name" value="RNA_pol_sigma-70-like"/>
</dbReference>
<keyword evidence="3" id="KW-0731">Sigma factor</keyword>
<dbReference type="NCBIfam" id="TIGR02937">
    <property type="entry name" value="sigma70-ECF"/>
    <property type="match status" value="1"/>
</dbReference>
<evidence type="ECO:0000259" key="7">
    <source>
        <dbReference type="Pfam" id="PF08281"/>
    </source>
</evidence>
<dbReference type="InterPro" id="IPR014284">
    <property type="entry name" value="RNA_pol_sigma-70_dom"/>
</dbReference>
<dbReference type="InterPro" id="IPR013249">
    <property type="entry name" value="RNA_pol_sigma70_r4_t2"/>
</dbReference>
<dbReference type="GO" id="GO:0006352">
    <property type="term" value="P:DNA-templated transcription initiation"/>
    <property type="evidence" value="ECO:0007669"/>
    <property type="project" value="InterPro"/>
</dbReference>
<dbReference type="InterPro" id="IPR013325">
    <property type="entry name" value="RNA_pol_sigma_r2"/>
</dbReference>
<evidence type="ECO:0000313" key="8">
    <source>
        <dbReference type="EMBL" id="RIV83988.1"/>
    </source>
</evidence>
<evidence type="ECO:0000256" key="5">
    <source>
        <dbReference type="ARBA" id="ARBA00023163"/>
    </source>
</evidence>
<dbReference type="EMBL" id="QXFM01000110">
    <property type="protein sequence ID" value="RIV83988.1"/>
    <property type="molecule type" value="Genomic_DNA"/>
</dbReference>
<evidence type="ECO:0000256" key="2">
    <source>
        <dbReference type="ARBA" id="ARBA00023015"/>
    </source>
</evidence>
<keyword evidence="4" id="KW-0238">DNA-binding</keyword>
<evidence type="ECO:0000313" key="9">
    <source>
        <dbReference type="Proteomes" id="UP000265366"/>
    </source>
</evidence>
<keyword evidence="2" id="KW-0805">Transcription regulation</keyword>
<accession>A0A3A1P4W4</accession>
<dbReference type="PANTHER" id="PTHR43133">
    <property type="entry name" value="RNA POLYMERASE ECF-TYPE SIGMA FACTO"/>
    <property type="match status" value="1"/>
</dbReference>
<dbReference type="InterPro" id="IPR007627">
    <property type="entry name" value="RNA_pol_sigma70_r2"/>
</dbReference>
<name>A0A3A1P4W4_9SPHN</name>
<dbReference type="RefSeq" id="WP_119593154.1">
    <property type="nucleotide sequence ID" value="NZ_QXFM01000110.1"/>
</dbReference>
<evidence type="ECO:0000256" key="1">
    <source>
        <dbReference type="ARBA" id="ARBA00010641"/>
    </source>
</evidence>
<comment type="similarity">
    <text evidence="1">Belongs to the sigma-70 factor family. ECF subfamily.</text>
</comment>
<dbReference type="SUPFAM" id="SSF88659">
    <property type="entry name" value="Sigma3 and sigma4 domains of RNA polymerase sigma factors"/>
    <property type="match status" value="1"/>
</dbReference>
<protein>
    <submittedName>
        <fullName evidence="8">RNA polymerase sigma factor</fullName>
    </submittedName>
</protein>
<dbReference type="SUPFAM" id="SSF88946">
    <property type="entry name" value="Sigma2 domain of RNA polymerase sigma factors"/>
    <property type="match status" value="1"/>
</dbReference>
<dbReference type="Gene3D" id="1.10.10.10">
    <property type="entry name" value="Winged helix-like DNA-binding domain superfamily/Winged helix DNA-binding domain"/>
    <property type="match status" value="1"/>
</dbReference>
<sequence length="186" mass="20625">MVKETQPAEHDLVEQVQTGSRSAFDRLVTPLVPQLLTLARRMLGSASEAEDAVQSALASVWVARTKLDPERPPVAFLTTVTLNKCRDALRRRKAARFFGFAGNDFDLDLAADEPDAGVVAADRQALETVQQAMERLPVRLREALVLVSMEGMSQREAAEVLGVTEKAVETRVYRARARLRENFDGF</sequence>
<evidence type="ECO:0000259" key="6">
    <source>
        <dbReference type="Pfam" id="PF04542"/>
    </source>
</evidence>
<keyword evidence="5" id="KW-0804">Transcription</keyword>
<dbReference type="Pfam" id="PF04542">
    <property type="entry name" value="Sigma70_r2"/>
    <property type="match status" value="1"/>
</dbReference>
<dbReference type="Pfam" id="PF08281">
    <property type="entry name" value="Sigma70_r4_2"/>
    <property type="match status" value="1"/>
</dbReference>
<dbReference type="GO" id="GO:0003677">
    <property type="term" value="F:DNA binding"/>
    <property type="evidence" value="ECO:0007669"/>
    <property type="project" value="UniProtKB-KW"/>
</dbReference>
<dbReference type="OrthoDB" id="7041663at2"/>
<dbReference type="Proteomes" id="UP000265366">
    <property type="component" value="Unassembled WGS sequence"/>
</dbReference>
<organism evidence="8 9">
    <name type="scientific">Aurantiacibacter xanthus</name>
    <dbReference type="NCBI Taxonomy" id="1784712"/>
    <lineage>
        <taxon>Bacteria</taxon>
        <taxon>Pseudomonadati</taxon>
        <taxon>Pseudomonadota</taxon>
        <taxon>Alphaproteobacteria</taxon>
        <taxon>Sphingomonadales</taxon>
        <taxon>Erythrobacteraceae</taxon>
        <taxon>Aurantiacibacter</taxon>
    </lineage>
</organism>
<dbReference type="CDD" id="cd06171">
    <property type="entry name" value="Sigma70_r4"/>
    <property type="match status" value="1"/>
</dbReference>
<keyword evidence="9" id="KW-1185">Reference proteome</keyword>
<feature type="domain" description="RNA polymerase sigma-70 region 2" evidence="6">
    <location>
        <begin position="27"/>
        <end position="93"/>
    </location>
</feature>
<feature type="domain" description="RNA polymerase sigma factor 70 region 4 type 2" evidence="7">
    <location>
        <begin position="127"/>
        <end position="179"/>
    </location>
</feature>
<dbReference type="GO" id="GO:0016987">
    <property type="term" value="F:sigma factor activity"/>
    <property type="evidence" value="ECO:0007669"/>
    <property type="project" value="UniProtKB-KW"/>
</dbReference>
<dbReference type="InterPro" id="IPR013324">
    <property type="entry name" value="RNA_pol_sigma_r3/r4-like"/>
</dbReference>